<feature type="transmembrane region" description="Helical" evidence="7">
    <location>
        <begin position="268"/>
        <end position="290"/>
    </location>
</feature>
<dbReference type="PANTHER" id="PTHR23517">
    <property type="entry name" value="RESISTANCE PROTEIN MDTM, PUTATIVE-RELATED-RELATED"/>
    <property type="match status" value="1"/>
</dbReference>
<dbReference type="InterPro" id="IPR020846">
    <property type="entry name" value="MFS_dom"/>
</dbReference>
<feature type="transmembrane region" description="Helical" evidence="7">
    <location>
        <begin position="43"/>
        <end position="63"/>
    </location>
</feature>
<evidence type="ECO:0000313" key="10">
    <source>
        <dbReference type="Proteomes" id="UP000005289"/>
    </source>
</evidence>
<protein>
    <recommendedName>
        <fullName evidence="8">Major facilitator superfamily (MFS) profile domain-containing protein</fullName>
    </recommendedName>
</protein>
<organism evidence="9 10">
    <name type="scientific">Thioalkalivibrio paradoxus ARh 1</name>
    <dbReference type="NCBI Taxonomy" id="713585"/>
    <lineage>
        <taxon>Bacteria</taxon>
        <taxon>Pseudomonadati</taxon>
        <taxon>Pseudomonadota</taxon>
        <taxon>Gammaproteobacteria</taxon>
        <taxon>Chromatiales</taxon>
        <taxon>Ectothiorhodospiraceae</taxon>
        <taxon>Thioalkalivibrio</taxon>
    </lineage>
</organism>
<comment type="subcellular location">
    <subcellularLocation>
        <location evidence="1">Cell membrane</location>
        <topology evidence="1">Multi-pass membrane protein</topology>
    </subcellularLocation>
</comment>
<dbReference type="HOGENOM" id="CLU_056682_0_0_6"/>
<evidence type="ECO:0000313" key="9">
    <source>
        <dbReference type="EMBL" id="AHF00304.1"/>
    </source>
</evidence>
<evidence type="ECO:0000256" key="2">
    <source>
        <dbReference type="ARBA" id="ARBA00022448"/>
    </source>
</evidence>
<dbReference type="PRINTS" id="PR01035">
    <property type="entry name" value="TCRTETA"/>
</dbReference>
<keyword evidence="2" id="KW-0813">Transport</keyword>
<evidence type="ECO:0000256" key="3">
    <source>
        <dbReference type="ARBA" id="ARBA00022475"/>
    </source>
</evidence>
<dbReference type="OrthoDB" id="8524807at2"/>
<dbReference type="PROSITE" id="PS50850">
    <property type="entry name" value="MFS"/>
    <property type="match status" value="1"/>
</dbReference>
<dbReference type="Proteomes" id="UP000005289">
    <property type="component" value="Chromosome"/>
</dbReference>
<gene>
    <name evidence="9" type="ORF">THITH_16410</name>
</gene>
<reference evidence="9 10" key="1">
    <citation type="submission" date="2013-12" db="EMBL/GenBank/DDBJ databases">
        <authorList>
            <consortium name="DOE Joint Genome Institute"/>
            <person name="Muyzer G."/>
            <person name="Huntemann M."/>
            <person name="Han J."/>
            <person name="Chen A."/>
            <person name="Kyrpides N."/>
            <person name="Mavromatis K."/>
            <person name="Markowitz V."/>
            <person name="Palaniappan K."/>
            <person name="Ivanova N."/>
            <person name="Schaumberg A."/>
            <person name="Pati A."/>
            <person name="Liolios K."/>
            <person name="Nordberg H.P."/>
            <person name="Cantor M.N."/>
            <person name="Hua S.X."/>
            <person name="Woyke T."/>
        </authorList>
    </citation>
    <scope>NUCLEOTIDE SEQUENCE [LARGE SCALE GENOMIC DNA]</scope>
    <source>
        <strain evidence="9 10">ARh 1</strain>
    </source>
</reference>
<evidence type="ECO:0000256" key="1">
    <source>
        <dbReference type="ARBA" id="ARBA00004651"/>
    </source>
</evidence>
<feature type="transmembrane region" description="Helical" evidence="7">
    <location>
        <begin position="7"/>
        <end position="28"/>
    </location>
</feature>
<evidence type="ECO:0000256" key="5">
    <source>
        <dbReference type="ARBA" id="ARBA00022989"/>
    </source>
</evidence>
<feature type="transmembrane region" description="Helical" evidence="7">
    <location>
        <begin position="240"/>
        <end position="261"/>
    </location>
</feature>
<evidence type="ECO:0000256" key="4">
    <source>
        <dbReference type="ARBA" id="ARBA00022692"/>
    </source>
</evidence>
<dbReference type="InterPro" id="IPR001958">
    <property type="entry name" value="Tet-R_TetA/multi-R_MdtG-like"/>
</dbReference>
<feature type="transmembrane region" description="Helical" evidence="7">
    <location>
        <begin position="130"/>
        <end position="154"/>
    </location>
</feature>
<keyword evidence="3" id="KW-1003">Cell membrane</keyword>
<feature type="transmembrane region" description="Helical" evidence="7">
    <location>
        <begin position="72"/>
        <end position="91"/>
    </location>
</feature>
<dbReference type="KEGG" id="tti:THITH_16410"/>
<dbReference type="PANTHER" id="PTHR23517:SF3">
    <property type="entry name" value="INTEGRAL MEMBRANE TRANSPORT PROTEIN"/>
    <property type="match status" value="1"/>
</dbReference>
<dbReference type="GO" id="GO:0005886">
    <property type="term" value="C:plasma membrane"/>
    <property type="evidence" value="ECO:0007669"/>
    <property type="project" value="UniProtKB-SubCell"/>
</dbReference>
<dbReference type="SUPFAM" id="SSF103473">
    <property type="entry name" value="MFS general substrate transporter"/>
    <property type="match status" value="1"/>
</dbReference>
<keyword evidence="10" id="KW-1185">Reference proteome</keyword>
<dbReference type="STRING" id="713585.THITH_16410"/>
<feature type="transmembrane region" description="Helical" evidence="7">
    <location>
        <begin position="203"/>
        <end position="228"/>
    </location>
</feature>
<feature type="transmembrane region" description="Helical" evidence="7">
    <location>
        <begin position="160"/>
        <end position="182"/>
    </location>
</feature>
<feature type="transmembrane region" description="Helical" evidence="7">
    <location>
        <begin position="331"/>
        <end position="352"/>
    </location>
</feature>
<dbReference type="RefSeq" id="WP_006746810.1">
    <property type="nucleotide sequence ID" value="NZ_CP007029.1"/>
</dbReference>
<dbReference type="InterPro" id="IPR050171">
    <property type="entry name" value="MFS_Transporters"/>
</dbReference>
<dbReference type="AlphaFoldDB" id="W0DTI7"/>
<feature type="transmembrane region" description="Helical" evidence="7">
    <location>
        <begin position="296"/>
        <end position="319"/>
    </location>
</feature>
<dbReference type="InterPro" id="IPR011701">
    <property type="entry name" value="MFS"/>
</dbReference>
<evidence type="ECO:0000256" key="6">
    <source>
        <dbReference type="ARBA" id="ARBA00023136"/>
    </source>
</evidence>
<dbReference type="Pfam" id="PF07690">
    <property type="entry name" value="MFS_1"/>
    <property type="match status" value="2"/>
</dbReference>
<dbReference type="InterPro" id="IPR036259">
    <property type="entry name" value="MFS_trans_sf"/>
</dbReference>
<proteinExistence type="predicted"/>
<dbReference type="Gene3D" id="1.20.1250.20">
    <property type="entry name" value="MFS general substrate transporter like domains"/>
    <property type="match status" value="2"/>
</dbReference>
<feature type="transmembrane region" description="Helical" evidence="7">
    <location>
        <begin position="97"/>
        <end position="118"/>
    </location>
</feature>
<sequence length="402" mass="42233">MTRIWPIALGIYLLMLPVTAMVPLLYALTEGRYPGLSDLERHLFMSAHMAGALLFAVVAGLLSDRLGARKRLIVPALFVNGGVLLLMAWPWPYEMQLALRFVEGCAHMTVLSLAMTLAADRAPGGREGGAMGLVGAALSLGVASGAVFGGFVGAETPEAVFLWGGGLMLAAGVAGVWILRDAPLLQAPQRLQQMLQLALQRRALLVPYAFTFVDRLTVGFIISTVSLYFATVLAFDPARIGLSMAAFLLPFALLTYPAGLLCQRRDPVVLMAVGSLLYGLFLAGLGFASAQAVVPVMALGGVVAAMMFAPSLVLVTRLADPAQRATAMGGFHLAGSLGFMLGPLVGVGAVALLRALGWEPWPGVFLLVGALEALCVLVCLPWLLRLHRSGMSAPAAARTQAG</sequence>
<evidence type="ECO:0000256" key="7">
    <source>
        <dbReference type="SAM" id="Phobius"/>
    </source>
</evidence>
<name>W0DTI7_9GAMM</name>
<dbReference type="GO" id="GO:0022857">
    <property type="term" value="F:transmembrane transporter activity"/>
    <property type="evidence" value="ECO:0007669"/>
    <property type="project" value="InterPro"/>
</dbReference>
<feature type="transmembrane region" description="Helical" evidence="7">
    <location>
        <begin position="364"/>
        <end position="384"/>
    </location>
</feature>
<keyword evidence="4 7" id="KW-0812">Transmembrane</keyword>
<accession>W0DTI7</accession>
<keyword evidence="5 7" id="KW-1133">Transmembrane helix</keyword>
<feature type="domain" description="Major facilitator superfamily (MFS) profile" evidence="8">
    <location>
        <begin position="3"/>
        <end position="387"/>
    </location>
</feature>
<keyword evidence="6 7" id="KW-0472">Membrane</keyword>
<evidence type="ECO:0000259" key="8">
    <source>
        <dbReference type="PROSITE" id="PS50850"/>
    </source>
</evidence>
<dbReference type="EMBL" id="CP007029">
    <property type="protein sequence ID" value="AHF00304.1"/>
    <property type="molecule type" value="Genomic_DNA"/>
</dbReference>